<evidence type="ECO:0000313" key="5">
    <source>
        <dbReference type="EMBL" id="SDJ31381.1"/>
    </source>
</evidence>
<dbReference type="PANTHER" id="PTHR42919">
    <property type="entry name" value="N-ALPHA-ACETYLTRANSFERASE"/>
    <property type="match status" value="1"/>
</dbReference>
<dbReference type="SUPFAM" id="SSF55729">
    <property type="entry name" value="Acyl-CoA N-acyltransferases (Nat)"/>
    <property type="match status" value="1"/>
</dbReference>
<dbReference type="EC" id="2.3.1.266" evidence="3"/>
<dbReference type="Pfam" id="PF00583">
    <property type="entry name" value="Acetyltransf_1"/>
    <property type="match status" value="1"/>
</dbReference>
<name>A0A1G8SQ87_9BACI</name>
<reference evidence="5 6" key="1">
    <citation type="submission" date="2016-10" db="EMBL/GenBank/DDBJ databases">
        <authorList>
            <person name="de Groot N.N."/>
        </authorList>
    </citation>
    <scope>NUCLEOTIDE SEQUENCE [LARGE SCALE GENOMIC DNA]</scope>
    <source>
        <strain evidence="5 6">DSM 21771</strain>
    </source>
</reference>
<dbReference type="CDD" id="cd04301">
    <property type="entry name" value="NAT_SF"/>
    <property type="match status" value="1"/>
</dbReference>
<comment type="function">
    <text evidence="3">Acetylates the N-terminal alanine of ribosomal protein bS18.</text>
</comment>
<dbReference type="EMBL" id="FNEN01000033">
    <property type="protein sequence ID" value="SDJ31381.1"/>
    <property type="molecule type" value="Genomic_DNA"/>
</dbReference>
<evidence type="ECO:0000313" key="6">
    <source>
        <dbReference type="Proteomes" id="UP000198853"/>
    </source>
</evidence>
<dbReference type="InterPro" id="IPR016181">
    <property type="entry name" value="Acyl_CoA_acyltransferase"/>
</dbReference>
<dbReference type="GO" id="GO:0005737">
    <property type="term" value="C:cytoplasm"/>
    <property type="evidence" value="ECO:0007669"/>
    <property type="project" value="UniProtKB-SubCell"/>
</dbReference>
<dbReference type="InterPro" id="IPR051556">
    <property type="entry name" value="N-term/lysine_N-AcTrnsfr"/>
</dbReference>
<dbReference type="RefSeq" id="WP_090400246.1">
    <property type="nucleotide sequence ID" value="NZ_FNEN01000033.1"/>
</dbReference>
<proteinExistence type="inferred from homology"/>
<dbReference type="PANTHER" id="PTHR42919:SF8">
    <property type="entry name" value="N-ALPHA-ACETYLTRANSFERASE 50"/>
    <property type="match status" value="1"/>
</dbReference>
<evidence type="ECO:0000256" key="1">
    <source>
        <dbReference type="ARBA" id="ARBA00022679"/>
    </source>
</evidence>
<sequence>MSEQYNIRPMMISDIEQVLDVEKESFRMPWIRQAFINELVKNSFAHYLVASDQQRIIGYCGVWIAVDEAHITNIAVLSAYRNQGVGRSLLKAIIAQALNFGVKTLTLEVRESNSIAQHFYSVFGFQKTGVKKGYYTDNSEDAWIMSLTF</sequence>
<keyword evidence="6" id="KW-1185">Reference proteome</keyword>
<dbReference type="InterPro" id="IPR000182">
    <property type="entry name" value="GNAT_dom"/>
</dbReference>
<organism evidence="5 6">
    <name type="scientific">Natribacillus halophilus</name>
    <dbReference type="NCBI Taxonomy" id="549003"/>
    <lineage>
        <taxon>Bacteria</taxon>
        <taxon>Bacillati</taxon>
        <taxon>Bacillota</taxon>
        <taxon>Bacilli</taxon>
        <taxon>Bacillales</taxon>
        <taxon>Bacillaceae</taxon>
        <taxon>Natribacillus</taxon>
    </lineage>
</organism>
<evidence type="ECO:0000259" key="4">
    <source>
        <dbReference type="PROSITE" id="PS51186"/>
    </source>
</evidence>
<accession>A0A1G8SQ87</accession>
<dbReference type="PROSITE" id="PS51186">
    <property type="entry name" value="GNAT"/>
    <property type="match status" value="1"/>
</dbReference>
<dbReference type="AlphaFoldDB" id="A0A1G8SQ87"/>
<keyword evidence="1 5" id="KW-0808">Transferase</keyword>
<dbReference type="NCBIfam" id="TIGR01575">
    <property type="entry name" value="rimI"/>
    <property type="match status" value="1"/>
</dbReference>
<evidence type="ECO:0000256" key="3">
    <source>
        <dbReference type="RuleBase" id="RU363094"/>
    </source>
</evidence>
<comment type="catalytic activity">
    <reaction evidence="3">
        <text>N-terminal L-alanyl-[ribosomal protein bS18] + acetyl-CoA = N-terminal N(alpha)-acetyl-L-alanyl-[ribosomal protein bS18] + CoA + H(+)</text>
        <dbReference type="Rhea" id="RHEA:43756"/>
        <dbReference type="Rhea" id="RHEA-COMP:10676"/>
        <dbReference type="Rhea" id="RHEA-COMP:10677"/>
        <dbReference type="ChEBI" id="CHEBI:15378"/>
        <dbReference type="ChEBI" id="CHEBI:57287"/>
        <dbReference type="ChEBI" id="CHEBI:57288"/>
        <dbReference type="ChEBI" id="CHEBI:64718"/>
        <dbReference type="ChEBI" id="CHEBI:83683"/>
        <dbReference type="EC" id="2.3.1.266"/>
    </reaction>
</comment>
<dbReference type="Proteomes" id="UP000198853">
    <property type="component" value="Unassembled WGS sequence"/>
</dbReference>
<dbReference type="Gene3D" id="3.40.630.30">
    <property type="match status" value="1"/>
</dbReference>
<keyword evidence="3" id="KW-0963">Cytoplasm</keyword>
<keyword evidence="2" id="KW-0012">Acyltransferase</keyword>
<dbReference type="OrthoDB" id="9794566at2"/>
<dbReference type="GO" id="GO:0008999">
    <property type="term" value="F:protein-N-terminal-alanine acetyltransferase activity"/>
    <property type="evidence" value="ECO:0007669"/>
    <property type="project" value="UniProtKB-EC"/>
</dbReference>
<comment type="similarity">
    <text evidence="3">Belongs to the acetyltransferase family. RimI subfamily.</text>
</comment>
<comment type="subcellular location">
    <subcellularLocation>
        <location evidence="3">Cytoplasm</location>
    </subcellularLocation>
</comment>
<gene>
    <name evidence="5" type="ORF">SAMN04488123_13314</name>
</gene>
<dbReference type="InterPro" id="IPR006464">
    <property type="entry name" value="AcTrfase_RimI/Ard1"/>
</dbReference>
<evidence type="ECO:0000256" key="2">
    <source>
        <dbReference type="ARBA" id="ARBA00023315"/>
    </source>
</evidence>
<protein>
    <recommendedName>
        <fullName evidence="3">[Ribosomal protein bS18]-alanine N-acetyltransferase</fullName>
        <ecNumber evidence="3">2.3.1.266</ecNumber>
    </recommendedName>
</protein>
<feature type="domain" description="N-acetyltransferase" evidence="4">
    <location>
        <begin position="5"/>
        <end position="149"/>
    </location>
</feature>